<feature type="region of interest" description="Disordered" evidence="1">
    <location>
        <begin position="1"/>
        <end position="23"/>
    </location>
</feature>
<reference evidence="2" key="1">
    <citation type="submission" date="2020-09" db="EMBL/GenBank/DDBJ databases">
        <authorList>
            <person name="Kim M.K."/>
        </authorList>
    </citation>
    <scope>NUCLEOTIDE SEQUENCE</scope>
    <source>
        <strain evidence="2">BT702</strain>
    </source>
</reference>
<name>A0A927AW89_9BACT</name>
<proteinExistence type="predicted"/>
<dbReference type="EMBL" id="JACWZY010000059">
    <property type="protein sequence ID" value="MBD2705521.1"/>
    <property type="molecule type" value="Genomic_DNA"/>
</dbReference>
<feature type="compositionally biased region" description="Low complexity" evidence="1">
    <location>
        <begin position="1"/>
        <end position="22"/>
    </location>
</feature>
<sequence length="130" mass="14646">MSDTQNQSLSQSQDNQQQPDLNADILARFEAQDKLIADLQSKLATQPAPVAPVVPAPSKGGVWVNQWRTTEFNGKAVKIDEQRQYYDSDKFDQLNSEVDKKRTGFETLGISYEITEDTRPGAEKTDKKKK</sequence>
<dbReference type="RefSeq" id="WP_190893019.1">
    <property type="nucleotide sequence ID" value="NZ_JACWZY010000059.1"/>
</dbReference>
<keyword evidence="3" id="KW-1185">Reference proteome</keyword>
<accession>A0A927AW89</accession>
<comment type="caution">
    <text evidence="2">The sequence shown here is derived from an EMBL/GenBank/DDBJ whole genome shotgun (WGS) entry which is preliminary data.</text>
</comment>
<protein>
    <submittedName>
        <fullName evidence="2">Uncharacterized protein</fullName>
    </submittedName>
</protein>
<dbReference type="AlphaFoldDB" id="A0A927AW89"/>
<evidence type="ECO:0000256" key="1">
    <source>
        <dbReference type="SAM" id="MobiDB-lite"/>
    </source>
</evidence>
<organism evidence="2 3">
    <name type="scientific">Spirosoma profusum</name>
    <dbReference type="NCBI Taxonomy" id="2771354"/>
    <lineage>
        <taxon>Bacteria</taxon>
        <taxon>Pseudomonadati</taxon>
        <taxon>Bacteroidota</taxon>
        <taxon>Cytophagia</taxon>
        <taxon>Cytophagales</taxon>
        <taxon>Cytophagaceae</taxon>
        <taxon>Spirosoma</taxon>
    </lineage>
</organism>
<dbReference type="Proteomes" id="UP000598820">
    <property type="component" value="Unassembled WGS sequence"/>
</dbReference>
<evidence type="ECO:0000313" key="3">
    <source>
        <dbReference type="Proteomes" id="UP000598820"/>
    </source>
</evidence>
<gene>
    <name evidence="2" type="ORF">IC229_33230</name>
</gene>
<evidence type="ECO:0000313" key="2">
    <source>
        <dbReference type="EMBL" id="MBD2705521.1"/>
    </source>
</evidence>